<dbReference type="EMBL" id="CP045096">
    <property type="protein sequence ID" value="QFQ96358.1"/>
    <property type="molecule type" value="Genomic_DNA"/>
</dbReference>
<evidence type="ECO:0000313" key="3">
    <source>
        <dbReference type="Proteomes" id="UP000327294"/>
    </source>
</evidence>
<gene>
    <name evidence="2" type="ORF">F9278_09240</name>
</gene>
<evidence type="ECO:0000313" key="2">
    <source>
        <dbReference type="EMBL" id="QFQ96358.1"/>
    </source>
</evidence>
<dbReference type="Proteomes" id="UP000327294">
    <property type="component" value="Chromosome"/>
</dbReference>
<dbReference type="AlphaFoldDB" id="A0A5P8K0R6"/>
<sequence length="134" mass="14615">MAPAVHHAPSRPVNLLLTCGAAVCRAPHRRIPVRRPNRLFPRSSPMPKLGTLEGTAGALTGEVEVRVFDREPSACTWFRSSYTGETSMCVEASIRERHILVRDSNWHQNAVLSFRHAAWCGFLAGLVDPGAGGS</sequence>
<proteinExistence type="predicted"/>
<protein>
    <submittedName>
        <fullName evidence="2">DUF397 domain-containing protein</fullName>
    </submittedName>
</protein>
<dbReference type="KEGG" id="sphv:F9278_09240"/>
<name>A0A5P8K0R6_9ACTN</name>
<feature type="domain" description="DUF397" evidence="1">
    <location>
        <begin position="76"/>
        <end position="126"/>
    </location>
</feature>
<organism evidence="2 3">
    <name type="scientific">Streptomyces phaeolivaceus</name>
    <dbReference type="NCBI Taxonomy" id="2653200"/>
    <lineage>
        <taxon>Bacteria</taxon>
        <taxon>Bacillati</taxon>
        <taxon>Actinomycetota</taxon>
        <taxon>Actinomycetes</taxon>
        <taxon>Kitasatosporales</taxon>
        <taxon>Streptomycetaceae</taxon>
        <taxon>Streptomyces</taxon>
    </lineage>
</organism>
<dbReference type="InterPro" id="IPR007278">
    <property type="entry name" value="DUF397"/>
</dbReference>
<evidence type="ECO:0000259" key="1">
    <source>
        <dbReference type="Pfam" id="PF04149"/>
    </source>
</evidence>
<accession>A0A5P8K0R6</accession>
<dbReference type="Pfam" id="PF04149">
    <property type="entry name" value="DUF397"/>
    <property type="match status" value="1"/>
</dbReference>
<reference evidence="2 3" key="1">
    <citation type="submission" date="2019-10" db="EMBL/GenBank/DDBJ databases">
        <title>Streptomyces sp. strain GY16 isolated from leaves of Broussonetia papyrifera.</title>
        <authorList>
            <person name="Mo P."/>
        </authorList>
    </citation>
    <scope>NUCLEOTIDE SEQUENCE [LARGE SCALE GENOMIC DNA]</scope>
    <source>
        <strain evidence="2 3">GY16</strain>
    </source>
</reference>
<keyword evidence="3" id="KW-1185">Reference proteome</keyword>